<protein>
    <submittedName>
        <fullName evidence="2">NADH dehydrogenase subunit 6</fullName>
    </submittedName>
</protein>
<feature type="transmembrane region" description="Helical" evidence="1">
    <location>
        <begin position="45"/>
        <end position="65"/>
    </location>
</feature>
<dbReference type="EMBL" id="MK716255">
    <property type="protein sequence ID" value="QDM39453.1"/>
    <property type="molecule type" value="Genomic_DNA"/>
</dbReference>
<gene>
    <name evidence="2" type="primary">ND6</name>
</gene>
<sequence length="149" mass="17068">MMLSLVCIIIPMMFMFILNPLGVGILLFFFSVMIALKMSSMVSAWYAYMLFLIFVGGLLVMFIYVCMVSSNYQLNMIFNYWSLAFLMMCVFVFFDYDMNQKMQLFNNESISGTSMPMLILLLLGVYLLLGFLVVLCVIFSGGTILKLND</sequence>
<dbReference type="GeneID" id="41826770"/>
<reference evidence="2" key="1">
    <citation type="journal article" date="2019" name="Philipp J Sci">
        <title>Complete Mitochondrial Genome and Novel Gene Organization of Ryssota otaheitana (Pulmonata: Chronidae), and its Implications on the Stylommatophora Phylogeny.</title>
        <authorList>
            <person name="Damatac A.M.II."/>
            <person name="Fontanilla I.K.C."/>
        </authorList>
    </citation>
    <scope>NUCLEOTIDE SEQUENCE</scope>
</reference>
<feature type="transmembrane region" description="Helical" evidence="1">
    <location>
        <begin position="77"/>
        <end position="96"/>
    </location>
</feature>
<organism evidence="2">
    <name type="scientific">Ryssota otaheitana</name>
    <dbReference type="NCBI Taxonomy" id="2595071"/>
    <lineage>
        <taxon>Eukaryota</taxon>
        <taxon>Metazoa</taxon>
        <taxon>Spiralia</taxon>
        <taxon>Lophotrochozoa</taxon>
        <taxon>Mollusca</taxon>
        <taxon>Gastropoda</taxon>
        <taxon>Heterobranchia</taxon>
        <taxon>Euthyneura</taxon>
        <taxon>Panpulmonata</taxon>
        <taxon>Eupulmonata</taxon>
        <taxon>Stylommatophora</taxon>
        <taxon>Helicina</taxon>
        <taxon>Trochomorphoidea</taxon>
        <taxon>Chronidae</taxon>
        <taxon>Ryssota</taxon>
    </lineage>
</organism>
<dbReference type="CTD" id="4541"/>
<keyword evidence="2" id="KW-0496">Mitochondrion</keyword>
<feature type="transmembrane region" description="Helical" evidence="1">
    <location>
        <begin position="117"/>
        <end position="145"/>
    </location>
</feature>
<geneLocation type="mitochondrion" evidence="2"/>
<name>A0A5B8G357_9EUPU</name>
<keyword evidence="1" id="KW-0472">Membrane</keyword>
<evidence type="ECO:0000256" key="1">
    <source>
        <dbReference type="SAM" id="Phobius"/>
    </source>
</evidence>
<accession>A0A5B8G357</accession>
<evidence type="ECO:0000313" key="2">
    <source>
        <dbReference type="EMBL" id="QDM39453.1"/>
    </source>
</evidence>
<keyword evidence="1" id="KW-0812">Transmembrane</keyword>
<dbReference type="AlphaFoldDB" id="A0A5B8G357"/>
<proteinExistence type="predicted"/>
<feature type="transmembrane region" description="Helical" evidence="1">
    <location>
        <begin position="12"/>
        <end position="36"/>
    </location>
</feature>
<keyword evidence="1" id="KW-1133">Transmembrane helix</keyword>
<dbReference type="RefSeq" id="YP_009695259.1">
    <property type="nucleotide sequence ID" value="NC_044784.1"/>
</dbReference>